<dbReference type="EMBL" id="CAVLGL010000086">
    <property type="protein sequence ID" value="CAK1591313.1"/>
    <property type="molecule type" value="Genomic_DNA"/>
</dbReference>
<gene>
    <name evidence="2" type="ORF">PARMNEM_LOCUS11571</name>
</gene>
<proteinExistence type="predicted"/>
<dbReference type="Proteomes" id="UP001314205">
    <property type="component" value="Unassembled WGS sequence"/>
</dbReference>
<evidence type="ECO:0000256" key="1">
    <source>
        <dbReference type="SAM" id="MobiDB-lite"/>
    </source>
</evidence>
<sequence length="112" mass="12886">MRFLSVAFYNTLRTIWDSGYSDTATTQFTIIITALHKSTAEHRPPSRNAKKHGPEPPVSIDLLHGLPGRHSIEWGIAQHFVRRYEPATRESFFPIGFRYFELYCQPIATSAY</sequence>
<organism evidence="2 3">
    <name type="scientific">Parnassius mnemosyne</name>
    <name type="common">clouded apollo</name>
    <dbReference type="NCBI Taxonomy" id="213953"/>
    <lineage>
        <taxon>Eukaryota</taxon>
        <taxon>Metazoa</taxon>
        <taxon>Ecdysozoa</taxon>
        <taxon>Arthropoda</taxon>
        <taxon>Hexapoda</taxon>
        <taxon>Insecta</taxon>
        <taxon>Pterygota</taxon>
        <taxon>Neoptera</taxon>
        <taxon>Endopterygota</taxon>
        <taxon>Lepidoptera</taxon>
        <taxon>Glossata</taxon>
        <taxon>Ditrysia</taxon>
        <taxon>Papilionoidea</taxon>
        <taxon>Papilionidae</taxon>
        <taxon>Parnassiinae</taxon>
        <taxon>Parnassini</taxon>
        <taxon>Parnassius</taxon>
        <taxon>Driopa</taxon>
    </lineage>
</organism>
<evidence type="ECO:0000313" key="2">
    <source>
        <dbReference type="EMBL" id="CAK1591313.1"/>
    </source>
</evidence>
<name>A0AAV1L7S0_9NEOP</name>
<reference evidence="2 3" key="1">
    <citation type="submission" date="2023-11" db="EMBL/GenBank/DDBJ databases">
        <authorList>
            <person name="Hedman E."/>
            <person name="Englund M."/>
            <person name="Stromberg M."/>
            <person name="Nyberg Akerstrom W."/>
            <person name="Nylinder S."/>
            <person name="Jareborg N."/>
            <person name="Kallberg Y."/>
            <person name="Kronander E."/>
        </authorList>
    </citation>
    <scope>NUCLEOTIDE SEQUENCE [LARGE SCALE GENOMIC DNA]</scope>
</reference>
<dbReference type="AlphaFoldDB" id="A0AAV1L7S0"/>
<evidence type="ECO:0000313" key="3">
    <source>
        <dbReference type="Proteomes" id="UP001314205"/>
    </source>
</evidence>
<comment type="caution">
    <text evidence="2">The sequence shown here is derived from an EMBL/GenBank/DDBJ whole genome shotgun (WGS) entry which is preliminary data.</text>
</comment>
<accession>A0AAV1L7S0</accession>
<protein>
    <submittedName>
        <fullName evidence="2">Uncharacterized protein</fullName>
    </submittedName>
</protein>
<keyword evidence="3" id="KW-1185">Reference proteome</keyword>
<feature type="region of interest" description="Disordered" evidence="1">
    <location>
        <begin position="39"/>
        <end position="58"/>
    </location>
</feature>